<dbReference type="OrthoDB" id="6605667at2759"/>
<evidence type="ECO:0000313" key="5">
    <source>
        <dbReference type="Proteomes" id="UP000325440"/>
    </source>
</evidence>
<keyword evidence="2" id="KW-0328">Glycosyltransferase</keyword>
<dbReference type="PANTHER" id="PTHR48043">
    <property type="entry name" value="EG:EG0003.4 PROTEIN-RELATED"/>
    <property type="match status" value="1"/>
</dbReference>
<comment type="similarity">
    <text evidence="1">Belongs to the UDP-glycosyltransferase family.</text>
</comment>
<accession>A0A5E4MM94</accession>
<keyword evidence="5" id="KW-1185">Reference proteome</keyword>
<dbReference type="InterPro" id="IPR050271">
    <property type="entry name" value="UDP-glycosyltransferase"/>
</dbReference>
<dbReference type="AlphaFoldDB" id="A0A5E4MM94"/>
<protein>
    <submittedName>
        <fullName evidence="4">Uncharacterized protein</fullName>
    </submittedName>
</protein>
<name>A0A5E4MM94_9HEMI</name>
<reference evidence="4 5" key="1">
    <citation type="submission" date="2019-08" db="EMBL/GenBank/DDBJ databases">
        <authorList>
            <person name="Alioto T."/>
            <person name="Alioto T."/>
            <person name="Gomez Garrido J."/>
        </authorList>
    </citation>
    <scope>NUCLEOTIDE SEQUENCE [LARGE SCALE GENOMIC DNA]</scope>
</reference>
<gene>
    <name evidence="4" type="ORF">CINCED_3A017828</name>
</gene>
<dbReference type="PANTHER" id="PTHR48043:SF145">
    <property type="entry name" value="FI06409P-RELATED"/>
    <property type="match status" value="1"/>
</dbReference>
<keyword evidence="3" id="KW-0808">Transferase</keyword>
<proteinExistence type="inferred from homology"/>
<dbReference type="SUPFAM" id="SSF53756">
    <property type="entry name" value="UDP-Glycosyltransferase/glycogen phosphorylase"/>
    <property type="match status" value="1"/>
</dbReference>
<organism evidence="4 5">
    <name type="scientific">Cinara cedri</name>
    <dbReference type="NCBI Taxonomy" id="506608"/>
    <lineage>
        <taxon>Eukaryota</taxon>
        <taxon>Metazoa</taxon>
        <taxon>Ecdysozoa</taxon>
        <taxon>Arthropoda</taxon>
        <taxon>Hexapoda</taxon>
        <taxon>Insecta</taxon>
        <taxon>Pterygota</taxon>
        <taxon>Neoptera</taxon>
        <taxon>Paraneoptera</taxon>
        <taxon>Hemiptera</taxon>
        <taxon>Sternorrhyncha</taxon>
        <taxon>Aphidomorpha</taxon>
        <taxon>Aphidoidea</taxon>
        <taxon>Aphididae</taxon>
        <taxon>Lachninae</taxon>
        <taxon>Cinara</taxon>
    </lineage>
</organism>
<evidence type="ECO:0000313" key="4">
    <source>
        <dbReference type="EMBL" id="VVC33404.1"/>
    </source>
</evidence>
<dbReference type="InterPro" id="IPR002213">
    <property type="entry name" value="UDP_glucos_trans"/>
</dbReference>
<dbReference type="EMBL" id="CABPRJ010000968">
    <property type="protein sequence ID" value="VVC33404.1"/>
    <property type="molecule type" value="Genomic_DNA"/>
</dbReference>
<dbReference type="Pfam" id="PF00201">
    <property type="entry name" value="UDPGT"/>
    <property type="match status" value="1"/>
</dbReference>
<sequence length="216" mass="24343">MIPLVMKRNRYNCQRIYDDSRMKNILYGNNNRSDYDIVIGEISVSECLTYVAARLKFPMIYSIPSPMITHIEYNLFGHVPNPATEPNLVSDHAVLKTFFQRLENSVFMAYYMLSLRYVEWTLKRNDPQSFNTVGPVKPSLVFTNTHHLTEKARPLPPNLVPIGGIHLKLKPPTGIPEASGVLAVILRGNCPIILSGGWVGAWWLSTGVCGEIVVQD</sequence>
<evidence type="ECO:0000256" key="1">
    <source>
        <dbReference type="ARBA" id="ARBA00009995"/>
    </source>
</evidence>
<evidence type="ECO:0000256" key="3">
    <source>
        <dbReference type="ARBA" id="ARBA00022679"/>
    </source>
</evidence>
<dbReference type="GO" id="GO:0008194">
    <property type="term" value="F:UDP-glycosyltransferase activity"/>
    <property type="evidence" value="ECO:0007669"/>
    <property type="project" value="InterPro"/>
</dbReference>
<dbReference type="Proteomes" id="UP000325440">
    <property type="component" value="Unassembled WGS sequence"/>
</dbReference>
<evidence type="ECO:0000256" key="2">
    <source>
        <dbReference type="ARBA" id="ARBA00022676"/>
    </source>
</evidence>